<feature type="region of interest" description="Disordered" evidence="1">
    <location>
        <begin position="131"/>
        <end position="160"/>
    </location>
</feature>
<dbReference type="InterPro" id="IPR032466">
    <property type="entry name" value="Metal_Hydrolase"/>
</dbReference>
<reference evidence="4" key="1">
    <citation type="submission" date="2016-11" db="EMBL/GenBank/DDBJ databases">
        <authorList>
            <person name="Varghese N."/>
            <person name="Submissions S."/>
        </authorList>
    </citation>
    <scope>NUCLEOTIDE SEQUENCE [LARGE SCALE GENOMIC DNA]</scope>
    <source>
        <strain evidence="4">DSM 22212</strain>
    </source>
</reference>
<dbReference type="Pfam" id="PF01979">
    <property type="entry name" value="Amidohydro_1"/>
    <property type="match status" value="1"/>
</dbReference>
<dbReference type="InterPro" id="IPR011059">
    <property type="entry name" value="Metal-dep_hydrolase_composite"/>
</dbReference>
<evidence type="ECO:0000313" key="3">
    <source>
        <dbReference type="EMBL" id="SHK55564.1"/>
    </source>
</evidence>
<evidence type="ECO:0000256" key="1">
    <source>
        <dbReference type="SAM" id="MobiDB-lite"/>
    </source>
</evidence>
<dbReference type="AlphaFoldDB" id="A0A1M6TFB7"/>
<dbReference type="STRING" id="633813.SAMN04488087_1370"/>
<feature type="compositionally biased region" description="Basic and acidic residues" evidence="1">
    <location>
        <begin position="496"/>
        <end position="509"/>
    </location>
</feature>
<feature type="region of interest" description="Disordered" evidence="1">
    <location>
        <begin position="496"/>
        <end position="520"/>
    </location>
</feature>
<dbReference type="EMBL" id="FRAU01000004">
    <property type="protein sequence ID" value="SHK55564.1"/>
    <property type="molecule type" value="Genomic_DNA"/>
</dbReference>
<dbReference type="Proteomes" id="UP000185812">
    <property type="component" value="Unassembled WGS sequence"/>
</dbReference>
<sequence>MVMDKKKKGCYIGTNHAYRKASPMQPGRLFLIGLLLVALPRGAEAQRRAQQPAANLRDIPTVTRTYAITNARIVVAPGREIPQGTVVLRNGLIEAVGQDVSVPTDAWILPGDSLVVYAGFIDGLSHVGIPAPRREENRTESQRRRVENPGNPPPEQAGLTPYRDVRTLLKANDPSIEKLRRVGFTMAHVVPRGRMLPGQGALILLRGQTPTDMVYQGEVSLFAQLEPAQGVYPATDMAVLARFRQLYREAARRRQHATLYASNPRGLEPPPYDPVHAAFFPVLEKRQPVFFYTQDALDIHRVLALHQQLNFPLKLAGLSGSFDVLEKLKDANIPLFLTLDLPEAPKDTSKATRTLSDDSLAARHNTYLHVSSYQDVSAEIENLKARQAKERIKYYATAARLHAAGLRFGFSTRDVKPDKILRNLRTMIKYGLPEEAALAALTIDAARLLGIDQATGTIETGKLANLVVTTGPLFEEKTRIRYVFVAGELFEIKEPERRPRAQPEADTPVRADGTWSCTVDSPEGSVDATLRVAGQSGTLSSSAVPQEHPLENLTLDGNQLSFSVTTNAYGRIEARLTLSGDAAEGTLDVPGIGVLPIRCTRTSGPDR</sequence>
<dbReference type="SUPFAM" id="SSF51556">
    <property type="entry name" value="Metallo-dependent hydrolases"/>
    <property type="match status" value="1"/>
</dbReference>
<name>A0A1M6TFB7_9BACT</name>
<dbReference type="SUPFAM" id="SSF51338">
    <property type="entry name" value="Composite domain of metallo-dependent hydrolases"/>
    <property type="match status" value="1"/>
</dbReference>
<gene>
    <name evidence="3" type="ORF">SAMN04488087_1370</name>
</gene>
<dbReference type="InterPro" id="IPR051781">
    <property type="entry name" value="Metallo-dep_Hydrolase"/>
</dbReference>
<keyword evidence="4" id="KW-1185">Reference proteome</keyword>
<feature type="compositionally biased region" description="Basic and acidic residues" evidence="1">
    <location>
        <begin position="132"/>
        <end position="147"/>
    </location>
</feature>
<accession>A0A1M6TFB7</accession>
<dbReference type="PANTHER" id="PTHR43135:SF3">
    <property type="entry name" value="ALPHA-D-RIBOSE 1-METHYLPHOSPHONATE 5-TRIPHOSPHATE DIPHOSPHATASE"/>
    <property type="match status" value="1"/>
</dbReference>
<dbReference type="InterPro" id="IPR006680">
    <property type="entry name" value="Amidohydro-rel"/>
</dbReference>
<organism evidence="3 4">
    <name type="scientific">Rhodothermus profundi</name>
    <dbReference type="NCBI Taxonomy" id="633813"/>
    <lineage>
        <taxon>Bacteria</taxon>
        <taxon>Pseudomonadati</taxon>
        <taxon>Rhodothermota</taxon>
        <taxon>Rhodothermia</taxon>
        <taxon>Rhodothermales</taxon>
        <taxon>Rhodothermaceae</taxon>
        <taxon>Rhodothermus</taxon>
    </lineage>
</organism>
<feature type="domain" description="Amidohydrolase-related" evidence="2">
    <location>
        <begin position="355"/>
        <end position="488"/>
    </location>
</feature>
<evidence type="ECO:0000313" key="4">
    <source>
        <dbReference type="Proteomes" id="UP000185812"/>
    </source>
</evidence>
<proteinExistence type="predicted"/>
<dbReference type="GO" id="GO:0016810">
    <property type="term" value="F:hydrolase activity, acting on carbon-nitrogen (but not peptide) bonds"/>
    <property type="evidence" value="ECO:0007669"/>
    <property type="project" value="InterPro"/>
</dbReference>
<evidence type="ECO:0000259" key="2">
    <source>
        <dbReference type="Pfam" id="PF01979"/>
    </source>
</evidence>
<protein>
    <submittedName>
        <fullName evidence="3">Imidazolonepropionase</fullName>
    </submittedName>
</protein>
<dbReference type="Gene3D" id="3.20.20.140">
    <property type="entry name" value="Metal-dependent hydrolases"/>
    <property type="match status" value="1"/>
</dbReference>
<dbReference type="PANTHER" id="PTHR43135">
    <property type="entry name" value="ALPHA-D-RIBOSE 1-METHYLPHOSPHONATE 5-TRIPHOSPHATE DIPHOSPHATASE"/>
    <property type="match status" value="1"/>
</dbReference>